<sequence>METRIRYADSRHGRVFEGIGGITSNGMSKLLMDYPEAQQQEIMNLLFKPKYGASLQHLKVELGSDVNTSAGTEPSHMRSRDDFDITRGYGLPIAAMAKKINPALMLDALRWGTPLWIQNDEDKLAYYLNFLRGARDTYGLEFDYLGPDINEGAFSRDWTVNTLAPGLKREGFGHIKLVADDSDHGWDIADHAAGDPALFEAVHAYGVHYRQDSTDTAQTSGKPLWLSEDLAPFRHSFSKGALNIAQRIIDMYVVGRMVKYELHPLLEAEYENTPFNYKGILVASWPWSGHYRLDPGLWVIAHFTQFMQPGWVYLDDACGRTESGGYVTLLNPETNDISIVVLNNSSAEQSYVIEGAAELAASHDGRLALWVTTEHAHFRQGDAQLEADGSLHLTAEPYAIYTLTTTSGQRKGDEELRIAASTEFPLPYRDSLTAGRPGGNPAYTSDQGGAFEWGPLPEGGLVLRQQVTEAQIPIDWTYRRTPEPYTLLGSLEWANYRVGVEVQLEASAGYIGLCGRVSYTSKSNEPPEGYWLRMQHTGRWQLMKGKVPLLQGDTEALVPGVWYAAELILEGKTISAAWNGEELFALTDSEIASGQIALLSSYHRHAFRELRIEPLREGAAVDCIRYDDVSAELTYAGGWHRADGDWNVYARTLSASDEAGAELTFRFRGEGAAIIGKKAAGGGMFDIYVGGEYQGTVDTYRPQPVFRKALWSVHGLDPSVETEVRLVVKGIRHPEAAGAFVYIDAVEVVGGVLLE</sequence>
<accession>A0A430JHU6</accession>
<keyword evidence="3" id="KW-0443">Lipid metabolism</keyword>
<dbReference type="InterPro" id="IPR001286">
    <property type="entry name" value="Glyco_hydro_59"/>
</dbReference>
<dbReference type="InterPro" id="IPR017853">
    <property type="entry name" value="GH"/>
</dbReference>
<evidence type="ECO:0000256" key="4">
    <source>
        <dbReference type="ARBA" id="ARBA00022963"/>
    </source>
</evidence>
<dbReference type="AlphaFoldDB" id="A0A430JHU6"/>
<dbReference type="PANTHER" id="PTHR15172">
    <property type="entry name" value="GALACTOCEREBROSIDASE"/>
    <property type="match status" value="1"/>
</dbReference>
<evidence type="ECO:0000256" key="2">
    <source>
        <dbReference type="ARBA" id="ARBA00012657"/>
    </source>
</evidence>
<evidence type="ECO:0000256" key="1">
    <source>
        <dbReference type="ARBA" id="ARBA00005637"/>
    </source>
</evidence>
<keyword evidence="10" id="KW-1185">Reference proteome</keyword>
<evidence type="ECO:0000256" key="5">
    <source>
        <dbReference type="ARBA" id="ARBA00033098"/>
    </source>
</evidence>
<evidence type="ECO:0000259" key="8">
    <source>
        <dbReference type="Pfam" id="PF21708"/>
    </source>
</evidence>
<feature type="domain" description="Glycosyl hydrolase family 59 C-terminal lectin" evidence="8">
    <location>
        <begin position="446"/>
        <end position="598"/>
    </location>
</feature>
<dbReference type="PRINTS" id="PR00850">
    <property type="entry name" value="GLHYDRLASE59"/>
</dbReference>
<protein>
    <recommendedName>
        <fullName evidence="2">galactosylceramidase</fullName>
        <ecNumber evidence="2">3.2.1.46</ecNumber>
    </recommendedName>
    <alternativeName>
        <fullName evidence="5">Galactosylceramidase</fullName>
    </alternativeName>
</protein>
<dbReference type="PANTHER" id="PTHR15172:SF1">
    <property type="entry name" value="GALACTOCEREBROSIDASE"/>
    <property type="match status" value="1"/>
</dbReference>
<dbReference type="RefSeq" id="WP_126140074.1">
    <property type="nucleotide sequence ID" value="NZ_RXHU01000015.1"/>
</dbReference>
<dbReference type="GO" id="GO:0004336">
    <property type="term" value="F:galactosylceramidase activity"/>
    <property type="evidence" value="ECO:0007669"/>
    <property type="project" value="UniProtKB-EC"/>
</dbReference>
<keyword evidence="4" id="KW-0442">Lipid degradation</keyword>
<dbReference type="GO" id="GO:0016020">
    <property type="term" value="C:membrane"/>
    <property type="evidence" value="ECO:0007669"/>
    <property type="project" value="GOC"/>
</dbReference>
<dbReference type="InterPro" id="IPR049162">
    <property type="entry name" value="GH59_C"/>
</dbReference>
<dbReference type="GO" id="GO:0005764">
    <property type="term" value="C:lysosome"/>
    <property type="evidence" value="ECO:0007669"/>
    <property type="project" value="TreeGrafter"/>
</dbReference>
<dbReference type="Pfam" id="PF02057">
    <property type="entry name" value="Glyco_hydro_59"/>
    <property type="match status" value="1"/>
</dbReference>
<dbReference type="Proteomes" id="UP000276128">
    <property type="component" value="Unassembled WGS sequence"/>
</dbReference>
<dbReference type="Gene3D" id="2.60.120.260">
    <property type="entry name" value="Galactose-binding domain-like"/>
    <property type="match status" value="1"/>
</dbReference>
<name>A0A430JHU6_9BACL</name>
<dbReference type="OrthoDB" id="9802318at2"/>
<evidence type="ECO:0000256" key="6">
    <source>
        <dbReference type="SAM" id="MobiDB-lite"/>
    </source>
</evidence>
<comment type="similarity">
    <text evidence="1">Belongs to the glycosyl hydrolase 59 family.</text>
</comment>
<comment type="caution">
    <text evidence="9">The sequence shown here is derived from an EMBL/GenBank/DDBJ whole genome shotgun (WGS) entry which is preliminary data.</text>
</comment>
<evidence type="ECO:0000313" key="10">
    <source>
        <dbReference type="Proteomes" id="UP000276128"/>
    </source>
</evidence>
<feature type="region of interest" description="Disordered" evidence="6">
    <location>
        <begin position="429"/>
        <end position="450"/>
    </location>
</feature>
<organism evidence="9 10">
    <name type="scientific">Paenibacillus whitsoniae</name>
    <dbReference type="NCBI Taxonomy" id="2496558"/>
    <lineage>
        <taxon>Bacteria</taxon>
        <taxon>Bacillati</taxon>
        <taxon>Bacillota</taxon>
        <taxon>Bacilli</taxon>
        <taxon>Bacillales</taxon>
        <taxon>Paenibacillaceae</taxon>
        <taxon>Paenibacillus</taxon>
    </lineage>
</organism>
<evidence type="ECO:0000313" key="9">
    <source>
        <dbReference type="EMBL" id="RTE10611.1"/>
    </source>
</evidence>
<dbReference type="SUPFAM" id="SSF51445">
    <property type="entry name" value="(Trans)glycosidases"/>
    <property type="match status" value="1"/>
</dbReference>
<evidence type="ECO:0000256" key="3">
    <source>
        <dbReference type="ARBA" id="ARBA00022919"/>
    </source>
</evidence>
<dbReference type="Gene3D" id="3.20.20.80">
    <property type="entry name" value="Glycosidases"/>
    <property type="match status" value="1"/>
</dbReference>
<gene>
    <name evidence="9" type="ORF">EJQ19_04870</name>
</gene>
<dbReference type="Pfam" id="PF21708">
    <property type="entry name" value="Glyco_hydro_59_C"/>
    <property type="match status" value="1"/>
</dbReference>
<feature type="domain" description="Glycosyl hydrolase family 59 catalytic" evidence="7">
    <location>
        <begin position="16"/>
        <end position="305"/>
    </location>
</feature>
<dbReference type="InterPro" id="IPR049161">
    <property type="entry name" value="GH59_cat"/>
</dbReference>
<dbReference type="InterPro" id="IPR013785">
    <property type="entry name" value="Aldolase_TIM"/>
</dbReference>
<dbReference type="EMBL" id="RXHU01000015">
    <property type="protein sequence ID" value="RTE10611.1"/>
    <property type="molecule type" value="Genomic_DNA"/>
</dbReference>
<dbReference type="EC" id="3.2.1.46" evidence="2"/>
<dbReference type="GO" id="GO:0006683">
    <property type="term" value="P:galactosylceramide catabolic process"/>
    <property type="evidence" value="ECO:0007669"/>
    <property type="project" value="InterPro"/>
</dbReference>
<dbReference type="Gene3D" id="3.20.20.70">
    <property type="entry name" value="Aldolase class I"/>
    <property type="match status" value="1"/>
</dbReference>
<evidence type="ECO:0000259" key="7">
    <source>
        <dbReference type="Pfam" id="PF02057"/>
    </source>
</evidence>
<proteinExistence type="inferred from homology"/>
<reference evidence="9 10" key="1">
    <citation type="submission" date="2018-12" db="EMBL/GenBank/DDBJ databases">
        <title>Bacillus ochoae sp. nov., Paenibacillus whitsoniae sp. nov., Paenibacillus spiritus sp. nov. Isolated from the Mars Exploration Rover during spacecraft assembly.</title>
        <authorList>
            <person name="Seuylemezian A."/>
            <person name="Vaishampayan P."/>
        </authorList>
    </citation>
    <scope>NUCLEOTIDE SEQUENCE [LARGE SCALE GENOMIC DNA]</scope>
    <source>
        <strain evidence="9 10">MER 54</strain>
    </source>
</reference>
<keyword evidence="3" id="KW-0746">Sphingolipid metabolism</keyword>
<dbReference type="Gene3D" id="2.60.120.560">
    <property type="entry name" value="Exo-inulinase, domain 1"/>
    <property type="match status" value="1"/>
</dbReference>